<dbReference type="InterPro" id="IPR050879">
    <property type="entry name" value="Acyltransferase_3"/>
</dbReference>
<feature type="transmembrane region" description="Helical" evidence="1">
    <location>
        <begin position="246"/>
        <end position="265"/>
    </location>
</feature>
<feature type="transmembrane region" description="Helical" evidence="1">
    <location>
        <begin position="24"/>
        <end position="44"/>
    </location>
</feature>
<comment type="caution">
    <text evidence="3">The sequence shown here is derived from an EMBL/GenBank/DDBJ whole genome shotgun (WGS) entry which is preliminary data.</text>
</comment>
<keyword evidence="1" id="KW-1133">Transmembrane helix</keyword>
<feature type="transmembrane region" description="Helical" evidence="1">
    <location>
        <begin position="177"/>
        <end position="195"/>
    </location>
</feature>
<feature type="transmembrane region" description="Helical" evidence="1">
    <location>
        <begin position="271"/>
        <end position="290"/>
    </location>
</feature>
<dbReference type="EMBL" id="BSEV01000002">
    <property type="protein sequence ID" value="GLK08289.1"/>
    <property type="molecule type" value="Genomic_DNA"/>
</dbReference>
<evidence type="ECO:0000313" key="4">
    <source>
        <dbReference type="Proteomes" id="UP001143474"/>
    </source>
</evidence>
<feature type="transmembrane region" description="Helical" evidence="1">
    <location>
        <begin position="302"/>
        <end position="323"/>
    </location>
</feature>
<feature type="transmembrane region" description="Helical" evidence="1">
    <location>
        <begin position="335"/>
        <end position="357"/>
    </location>
</feature>
<dbReference type="GO" id="GO:0016747">
    <property type="term" value="F:acyltransferase activity, transferring groups other than amino-acyl groups"/>
    <property type="evidence" value="ECO:0007669"/>
    <property type="project" value="InterPro"/>
</dbReference>
<evidence type="ECO:0000313" key="3">
    <source>
        <dbReference type="EMBL" id="GLK08289.1"/>
    </source>
</evidence>
<dbReference type="Proteomes" id="UP001143474">
    <property type="component" value="Unassembled WGS sequence"/>
</dbReference>
<dbReference type="InterPro" id="IPR002656">
    <property type="entry name" value="Acyl_transf_3_dom"/>
</dbReference>
<reference evidence="3" key="1">
    <citation type="journal article" date="2014" name="Int. J. Syst. Evol. Microbiol.">
        <title>Complete genome sequence of Corynebacterium casei LMG S-19264T (=DSM 44701T), isolated from a smear-ripened cheese.</title>
        <authorList>
            <consortium name="US DOE Joint Genome Institute (JGI-PGF)"/>
            <person name="Walter F."/>
            <person name="Albersmeier A."/>
            <person name="Kalinowski J."/>
            <person name="Ruckert C."/>
        </authorList>
    </citation>
    <scope>NUCLEOTIDE SEQUENCE</scope>
    <source>
        <strain evidence="3">VKM Ac-2007</strain>
    </source>
</reference>
<dbReference type="AlphaFoldDB" id="A0A9W6MBG4"/>
<dbReference type="PANTHER" id="PTHR23028">
    <property type="entry name" value="ACETYLTRANSFERASE"/>
    <property type="match status" value="1"/>
</dbReference>
<gene>
    <name evidence="3" type="ORF">GCM10017600_16940</name>
</gene>
<dbReference type="Pfam" id="PF01757">
    <property type="entry name" value="Acyl_transf_3"/>
    <property type="match status" value="1"/>
</dbReference>
<feature type="transmembrane region" description="Helical" evidence="1">
    <location>
        <begin position="147"/>
        <end position="165"/>
    </location>
</feature>
<name>A0A9W6MBG4_9ACTN</name>
<evidence type="ECO:0000259" key="2">
    <source>
        <dbReference type="Pfam" id="PF01757"/>
    </source>
</evidence>
<keyword evidence="3" id="KW-0808">Transferase</keyword>
<accession>A0A9W6MBG4</accession>
<feature type="transmembrane region" description="Helical" evidence="1">
    <location>
        <begin position="97"/>
        <end position="115"/>
    </location>
</feature>
<evidence type="ECO:0000256" key="1">
    <source>
        <dbReference type="SAM" id="Phobius"/>
    </source>
</evidence>
<organism evidence="3 4">
    <name type="scientific">Streptosporangium carneum</name>
    <dbReference type="NCBI Taxonomy" id="47481"/>
    <lineage>
        <taxon>Bacteria</taxon>
        <taxon>Bacillati</taxon>
        <taxon>Actinomycetota</taxon>
        <taxon>Actinomycetes</taxon>
        <taxon>Streptosporangiales</taxon>
        <taxon>Streptosporangiaceae</taxon>
        <taxon>Streptosporangium</taxon>
    </lineage>
</organism>
<protein>
    <submittedName>
        <fullName evidence="3">Acyltransferase</fullName>
    </submittedName>
</protein>
<feature type="domain" description="Acyltransferase 3" evidence="2">
    <location>
        <begin position="21"/>
        <end position="356"/>
    </location>
</feature>
<keyword evidence="1" id="KW-0812">Transmembrane</keyword>
<dbReference type="GO" id="GO:0009103">
    <property type="term" value="P:lipopolysaccharide biosynthetic process"/>
    <property type="evidence" value="ECO:0007669"/>
    <property type="project" value="TreeGrafter"/>
</dbReference>
<keyword evidence="3" id="KW-0012">Acyltransferase</keyword>
<dbReference type="GO" id="GO:0016020">
    <property type="term" value="C:membrane"/>
    <property type="evidence" value="ECO:0007669"/>
    <property type="project" value="TreeGrafter"/>
</dbReference>
<dbReference type="RefSeq" id="WP_271216794.1">
    <property type="nucleotide sequence ID" value="NZ_BAAAVD010000044.1"/>
</dbReference>
<reference evidence="3" key="2">
    <citation type="submission" date="2023-01" db="EMBL/GenBank/DDBJ databases">
        <authorList>
            <person name="Sun Q."/>
            <person name="Evtushenko L."/>
        </authorList>
    </citation>
    <scope>NUCLEOTIDE SEQUENCE</scope>
    <source>
        <strain evidence="3">VKM Ac-2007</strain>
    </source>
</reference>
<keyword evidence="1" id="KW-0472">Membrane</keyword>
<keyword evidence="4" id="KW-1185">Reference proteome</keyword>
<proteinExistence type="predicted"/>
<sequence>MAALSQKVEAGTASRRTRLPSLTGLRFIAAAMVFCLLVIHEHVFASPAAETVYFKIFWLAGAAGVSCFFILSGFVLTWSARQTDTKATFWRRRACKIYPNHLVTFVVALAGLIWVQKATVDGGVTVLNLFLVQSYSPDLEVRASVNSVAWSLSCEALFYFAFPFLISLVKRIRPERLWAWTAGVVALIFLVPVLAGLLPDQEPFPVVGITEWDTYFIYQLPPVRMLDFVFGILLARIVMTGQRLPLSLRGAALLAVVAFAVEPLVPPRFSIVAFMTVPLGLLIAAGAVADTENRPTWLSGRVMVWLGEVSFAFYMWVQLVLTYGHQLLGGGSWDAPAAFGVAASLFAATLLLAWLLFSLVERPVMRRFATPRRRLSTVQPE</sequence>
<feature type="transmembrane region" description="Helical" evidence="1">
    <location>
        <begin position="215"/>
        <end position="234"/>
    </location>
</feature>
<feature type="transmembrane region" description="Helical" evidence="1">
    <location>
        <begin position="56"/>
        <end position="76"/>
    </location>
</feature>
<dbReference type="PANTHER" id="PTHR23028:SF53">
    <property type="entry name" value="ACYL_TRANSF_3 DOMAIN-CONTAINING PROTEIN"/>
    <property type="match status" value="1"/>
</dbReference>